<organism evidence="2 3">
    <name type="scientific">Vibrio fortis</name>
    <dbReference type="NCBI Taxonomy" id="212667"/>
    <lineage>
        <taxon>Bacteria</taxon>
        <taxon>Pseudomonadati</taxon>
        <taxon>Pseudomonadota</taxon>
        <taxon>Gammaproteobacteria</taxon>
        <taxon>Vibrionales</taxon>
        <taxon>Vibrionaceae</taxon>
        <taxon>Vibrio</taxon>
    </lineage>
</organism>
<protein>
    <submittedName>
        <fullName evidence="2">YgjV family protein</fullName>
    </submittedName>
</protein>
<gene>
    <name evidence="2" type="ORF">F2Z80_04660</name>
</gene>
<comment type="caution">
    <text evidence="2">The sequence shown here is derived from an EMBL/GenBank/DDBJ whole genome shotgun (WGS) entry which is preliminary data.</text>
</comment>
<keyword evidence="1" id="KW-1133">Transmembrane helix</keyword>
<dbReference type="RefSeq" id="WP_150894072.1">
    <property type="nucleotide sequence ID" value="NZ_VXDD01000001.1"/>
</dbReference>
<reference evidence="2 3" key="1">
    <citation type="submission" date="2019-09" db="EMBL/GenBank/DDBJ databases">
        <title>Vibrio Fortis S7-72.</title>
        <authorList>
            <person name="Das S.K."/>
        </authorList>
    </citation>
    <scope>NUCLEOTIDE SEQUENCE [LARGE SCALE GENOMIC DNA]</scope>
    <source>
        <strain evidence="2 3">S7-72</strain>
    </source>
</reference>
<name>A0A5N3SB06_9VIBR</name>
<feature type="transmembrane region" description="Helical" evidence="1">
    <location>
        <begin position="7"/>
        <end position="25"/>
    </location>
</feature>
<feature type="transmembrane region" description="Helical" evidence="1">
    <location>
        <begin position="76"/>
        <end position="95"/>
    </location>
</feature>
<evidence type="ECO:0000313" key="2">
    <source>
        <dbReference type="EMBL" id="KAB0303295.1"/>
    </source>
</evidence>
<evidence type="ECO:0000313" key="3">
    <source>
        <dbReference type="Proteomes" id="UP000326687"/>
    </source>
</evidence>
<dbReference type="PIRSF" id="PIRSF011443">
    <property type="entry name" value="YgjV"/>
    <property type="match status" value="1"/>
</dbReference>
<dbReference type="EMBL" id="VXDD01000001">
    <property type="protein sequence ID" value="KAB0303295.1"/>
    <property type="molecule type" value="Genomic_DNA"/>
</dbReference>
<dbReference type="AlphaFoldDB" id="A0A5N3SB06"/>
<dbReference type="Pfam" id="PF10688">
    <property type="entry name" value="Imp-YgjV"/>
    <property type="match status" value="1"/>
</dbReference>
<feature type="transmembrane region" description="Helical" evidence="1">
    <location>
        <begin position="45"/>
        <end position="64"/>
    </location>
</feature>
<proteinExistence type="predicted"/>
<dbReference type="Proteomes" id="UP000326687">
    <property type="component" value="Unassembled WGS sequence"/>
</dbReference>
<keyword evidence="1" id="KW-0812">Transmembrane</keyword>
<dbReference type="InterPro" id="IPR026267">
    <property type="entry name" value="YgjV"/>
</dbReference>
<sequence>MELSTEEVGQLLGILSYILGVSFFFQKDDRKLKKLMIVFNINHMIHFLFLGALVSALSSFISVLRTFVSIYTKSKYIASVFILVGAVLSSSYMTAPYEMFGFLGMCIGTYSIFMLQGVLLRVGLLLGSILWLVNNIFVGSIGGVLLESTLIVVNLITIKRLYGDQVKSY</sequence>
<accession>A0A5N3SB06</accession>
<keyword evidence="1" id="KW-0472">Membrane</keyword>
<dbReference type="InterPro" id="IPR019629">
    <property type="entry name" value="Uncharacterised_HI1736/YgjV"/>
</dbReference>
<evidence type="ECO:0000256" key="1">
    <source>
        <dbReference type="SAM" id="Phobius"/>
    </source>
</evidence>
<feature type="transmembrane region" description="Helical" evidence="1">
    <location>
        <begin position="107"/>
        <end position="130"/>
    </location>
</feature>
<feature type="transmembrane region" description="Helical" evidence="1">
    <location>
        <begin position="136"/>
        <end position="158"/>
    </location>
</feature>